<organism evidence="1 2">
    <name type="scientific">Meloidogyne javanica</name>
    <name type="common">Root-knot nematode worm</name>
    <dbReference type="NCBI Taxonomy" id="6303"/>
    <lineage>
        <taxon>Eukaryota</taxon>
        <taxon>Metazoa</taxon>
        <taxon>Ecdysozoa</taxon>
        <taxon>Nematoda</taxon>
        <taxon>Chromadorea</taxon>
        <taxon>Rhabditida</taxon>
        <taxon>Tylenchina</taxon>
        <taxon>Tylenchomorpha</taxon>
        <taxon>Tylenchoidea</taxon>
        <taxon>Meloidogynidae</taxon>
        <taxon>Meloidogyninae</taxon>
        <taxon>Meloidogyne</taxon>
        <taxon>Meloidogyne incognita group</taxon>
    </lineage>
</organism>
<keyword evidence="1" id="KW-1185">Reference proteome</keyword>
<evidence type="ECO:0000313" key="1">
    <source>
        <dbReference type="Proteomes" id="UP000887561"/>
    </source>
</evidence>
<evidence type="ECO:0000313" key="2">
    <source>
        <dbReference type="WBParaSite" id="scaffold3749_cov202.g7075"/>
    </source>
</evidence>
<dbReference type="AlphaFoldDB" id="A0A915MIP9"/>
<name>A0A915MIP9_MELJA</name>
<reference evidence="2" key="1">
    <citation type="submission" date="2022-11" db="UniProtKB">
        <authorList>
            <consortium name="WormBaseParasite"/>
        </authorList>
    </citation>
    <scope>IDENTIFICATION</scope>
</reference>
<protein>
    <submittedName>
        <fullName evidence="2">Regulatory protein zeste</fullName>
    </submittedName>
</protein>
<proteinExistence type="predicted"/>
<dbReference type="Proteomes" id="UP000887561">
    <property type="component" value="Unplaced"/>
</dbReference>
<dbReference type="WBParaSite" id="scaffold3749_cov202.g7075">
    <property type="protein sequence ID" value="scaffold3749_cov202.g7075"/>
    <property type="gene ID" value="scaffold3749_cov202.g7075"/>
</dbReference>
<accession>A0A915MIP9</accession>
<sequence length="305" mass="35973">MDNNINKKLLDNNNNNTENDKEDILATFRKIVASAQFIGNYNNQQQQNQINYFEEIKGNPIEEIQKNNFKQCREKRKFTSEVSDFLVIEVLKRKTLLVENNTSRDLTFSEKKRNAWNDVRLLLSTRFVGFDQNIEAIKSHWRYRKRKVTDIFGEFNFSINHENKLKEKLTPIDLKIYEELRDSNMLQDCSMDIDNTSIHSLNIEENSNLNEENEKIEESFEKVRGKKRHLKVEEEEEFIKENEDSPINSKDDEEPIESLQRKALIAQISAFNEFKNSAQIVCNTAMELQELLPQLAEFLNKALNK</sequence>